<keyword evidence="3" id="KW-0472">Membrane</keyword>
<dbReference type="InterPro" id="IPR042229">
    <property type="entry name" value="Listeria/Bacterioides_rpt_sf"/>
</dbReference>
<name>A0ABT4ID82_9EURY</name>
<dbReference type="EMBL" id="JAPTGB010000001">
    <property type="protein sequence ID" value="MCZ0859703.1"/>
    <property type="molecule type" value="Genomic_DNA"/>
</dbReference>
<feature type="compositionally biased region" description="Polar residues" evidence="2">
    <location>
        <begin position="577"/>
        <end position="600"/>
    </location>
</feature>
<proteinExistence type="predicted"/>
<gene>
    <name evidence="4" type="ORF">O0S10_00500</name>
</gene>
<evidence type="ECO:0000313" key="5">
    <source>
        <dbReference type="Proteomes" id="UP001141422"/>
    </source>
</evidence>
<sequence length="647" mass="66436">MIPTKQRYSTVAVPFPGDSSLKRLVIGALLLLLVCSILTVPVTASSSATVQVSNWTALKNALESPGVSIVTVTADIAVPEKGSISVTGNITLQSDGNNRCISQTKPLNPKLSGLFIVQSDGHLVVRNNPMNTGSLTLDGCCNDEDYGPPLVYISSDGTFTMSGGNITNYSAIGAGYAGGCVYVSSGGTFTMSGGNITNCRAKGDGYAGGCVWLSSGGTFTMSGGNITNCSAESSGYAGGCVCIYGDGTFTMSGGNITNCSASSGTAAGGCVCIYGDGTFTMSGGNITNCRVVGAGGCANVFGGTFRMSGGNITNCSAESGGGCVEVSFGGTFTMSGGHITNCSAGGSGGCVEVFSDSAFRMSGGNITNCSAGGSGGGVWVCSEKFWMEGGNITNCNAGYNGDGVCVFGKGTLKMSGTATIQDELYLAGDTYINVTGKMASPGGARNIIPENLEDNRRVVLTSFSEDASVVKNFFRLGFGIPDKVLVVKGNSLVVAPRPSSSNLEFALRVIFNSNGGSKVIPVTDLSYGDKISRPDDPTKDSCSFGGWYTDEACTKAWNFSSGIDGDMTLYAKWLGESSSPTEQPTKQTTFQENSTAEQIRTSPTVTVSTVVTPQPTLTQAPAPVFGILTGMLAAGILFGRRPPRRNK</sequence>
<dbReference type="Gene3D" id="2.60.40.4270">
    <property type="entry name" value="Listeria-Bacteroides repeat domain"/>
    <property type="match status" value="1"/>
</dbReference>
<dbReference type="SMART" id="SM00710">
    <property type="entry name" value="PbH1"/>
    <property type="match status" value="8"/>
</dbReference>
<dbReference type="InterPro" id="IPR013378">
    <property type="entry name" value="InlB-like_B-rpt"/>
</dbReference>
<dbReference type="InterPro" id="IPR011050">
    <property type="entry name" value="Pectin_lyase_fold/virulence"/>
</dbReference>
<evidence type="ECO:0000313" key="4">
    <source>
        <dbReference type="EMBL" id="MCZ0859703.1"/>
    </source>
</evidence>
<evidence type="ECO:0000256" key="1">
    <source>
        <dbReference type="ARBA" id="ARBA00004196"/>
    </source>
</evidence>
<dbReference type="InterPro" id="IPR006626">
    <property type="entry name" value="PbH1"/>
</dbReference>
<dbReference type="Pfam" id="PF09479">
    <property type="entry name" value="Flg_new"/>
    <property type="match status" value="1"/>
</dbReference>
<dbReference type="Gene3D" id="2.160.20.20">
    <property type="match status" value="1"/>
</dbReference>
<protein>
    <submittedName>
        <fullName evidence="4">InlB B-repeat-containing protein</fullName>
    </submittedName>
</protein>
<evidence type="ECO:0000256" key="2">
    <source>
        <dbReference type="SAM" id="MobiDB-lite"/>
    </source>
</evidence>
<dbReference type="InterPro" id="IPR012332">
    <property type="entry name" value="Autotransporter_pectin_lyase_C"/>
</dbReference>
<comment type="caution">
    <text evidence="4">The sequence shown here is derived from an EMBL/GenBank/DDBJ whole genome shotgun (WGS) entry which is preliminary data.</text>
</comment>
<organism evidence="4 5">
    <name type="scientific">Methanocorpusculum petauri</name>
    <dbReference type="NCBI Taxonomy" id="3002863"/>
    <lineage>
        <taxon>Archaea</taxon>
        <taxon>Methanobacteriati</taxon>
        <taxon>Methanobacteriota</taxon>
        <taxon>Stenosarchaea group</taxon>
        <taxon>Methanomicrobia</taxon>
        <taxon>Methanomicrobiales</taxon>
        <taxon>Methanocorpusculaceae</taxon>
        <taxon>Methanocorpusculum</taxon>
    </lineage>
</organism>
<keyword evidence="3" id="KW-0812">Transmembrane</keyword>
<dbReference type="SUPFAM" id="SSF51126">
    <property type="entry name" value="Pectin lyase-like"/>
    <property type="match status" value="1"/>
</dbReference>
<evidence type="ECO:0000256" key="3">
    <source>
        <dbReference type="SAM" id="Phobius"/>
    </source>
</evidence>
<feature type="transmembrane region" description="Helical" evidence="3">
    <location>
        <begin position="620"/>
        <end position="639"/>
    </location>
</feature>
<reference evidence="4" key="1">
    <citation type="submission" date="2022-12" db="EMBL/GenBank/DDBJ databases">
        <title>Isolation and characterisation of novel Methanocorpusculum spp. from native Australian herbivores indicates the genus is ancestrally host-associated.</title>
        <authorList>
            <person name="Volmer J.G."/>
            <person name="Soo R.M."/>
            <person name="Evans P.N."/>
            <person name="Hoedt E.C."/>
            <person name="Astorga Alsina A.L."/>
            <person name="Woodcroft B.J."/>
            <person name="Tyson G.W."/>
            <person name="Hugenholtz P."/>
            <person name="Morrison M."/>
        </authorList>
    </citation>
    <scope>NUCLEOTIDE SEQUENCE</scope>
    <source>
        <strain evidence="4">MG</strain>
    </source>
</reference>
<comment type="subcellular location">
    <subcellularLocation>
        <location evidence="1">Cell envelope</location>
    </subcellularLocation>
</comment>
<feature type="region of interest" description="Disordered" evidence="2">
    <location>
        <begin position="577"/>
        <end position="601"/>
    </location>
</feature>
<keyword evidence="5" id="KW-1185">Reference proteome</keyword>
<keyword evidence="3" id="KW-1133">Transmembrane helix</keyword>
<accession>A0ABT4ID82</accession>
<dbReference type="Proteomes" id="UP001141422">
    <property type="component" value="Unassembled WGS sequence"/>
</dbReference>